<evidence type="ECO:0000313" key="1">
    <source>
        <dbReference type="EMBL" id="OLP58710.1"/>
    </source>
</evidence>
<dbReference type="NCBIfam" id="NF041110">
    <property type="entry name" value="HPE1_fam_CxxC"/>
    <property type="match status" value="1"/>
</dbReference>
<evidence type="ECO:0000313" key="2">
    <source>
        <dbReference type="Proteomes" id="UP000186364"/>
    </source>
</evidence>
<dbReference type="InterPro" id="IPR049748">
    <property type="entry name" value="HPE1-like_N_CxxC"/>
</dbReference>
<organism evidence="1 2">
    <name type="scientific">Xaviernesmea oryzae</name>
    <dbReference type="NCBI Taxonomy" id="464029"/>
    <lineage>
        <taxon>Bacteria</taxon>
        <taxon>Pseudomonadati</taxon>
        <taxon>Pseudomonadota</taxon>
        <taxon>Alphaproteobacteria</taxon>
        <taxon>Hyphomicrobiales</taxon>
        <taxon>Rhizobiaceae</taxon>
        <taxon>Rhizobium/Agrobacterium group</taxon>
        <taxon>Xaviernesmea</taxon>
    </lineage>
</organism>
<dbReference type="EMBL" id="MKIP01000057">
    <property type="protein sequence ID" value="OLP58710.1"/>
    <property type="molecule type" value="Genomic_DNA"/>
</dbReference>
<keyword evidence="2" id="KW-1185">Reference proteome</keyword>
<accession>A0A1Q9ATG5</accession>
<sequence>MLIGLLSPGPAAAGSIDVIGADGLFGNHAVVQIRCDTCRPEAPRAEKRLSYIVPDMGGDEERLEMRRIHGEIRLVRTEAWLGGSPILFVSRPTPEAVTAFLKARNRLPGNEFAGAEGIAPSVDLAEGDAVDRLSTTAALSPVAADLVAAAAVPDSSTGAQAAASQDFDGTGFQLRLN</sequence>
<proteinExistence type="predicted"/>
<protein>
    <submittedName>
        <fullName evidence="1">Uncharacterized protein</fullName>
    </submittedName>
</protein>
<name>A0A1Q9ATG5_9HYPH</name>
<gene>
    <name evidence="1" type="ORF">BJF93_17975</name>
</gene>
<dbReference type="AlphaFoldDB" id="A0A1Q9ATG5"/>
<dbReference type="OrthoDB" id="8283437at2"/>
<comment type="caution">
    <text evidence="1">The sequence shown here is derived from an EMBL/GenBank/DDBJ whole genome shotgun (WGS) entry which is preliminary data.</text>
</comment>
<reference evidence="1 2" key="1">
    <citation type="submission" date="2016-09" db="EMBL/GenBank/DDBJ databases">
        <title>Rhizobium sp. nov., a novel species isolated from the rice rhizosphere.</title>
        <authorList>
            <person name="Zhao J."/>
            <person name="Zhang X."/>
        </authorList>
    </citation>
    <scope>NUCLEOTIDE SEQUENCE [LARGE SCALE GENOMIC DNA]</scope>
    <source>
        <strain evidence="1 2">1.7048</strain>
    </source>
</reference>
<dbReference type="Proteomes" id="UP000186364">
    <property type="component" value="Unassembled WGS sequence"/>
</dbReference>
<dbReference type="RefSeq" id="WP_075629134.1">
    <property type="nucleotide sequence ID" value="NZ_FOAM01000003.1"/>
</dbReference>